<dbReference type="EMBL" id="LXQA010683571">
    <property type="protein sequence ID" value="MCI65837.1"/>
    <property type="molecule type" value="Genomic_DNA"/>
</dbReference>
<evidence type="ECO:0000313" key="2">
    <source>
        <dbReference type="Proteomes" id="UP000265520"/>
    </source>
</evidence>
<dbReference type="Proteomes" id="UP000265520">
    <property type="component" value="Unassembled WGS sequence"/>
</dbReference>
<organism evidence="1 2">
    <name type="scientific">Trifolium medium</name>
    <dbReference type="NCBI Taxonomy" id="97028"/>
    <lineage>
        <taxon>Eukaryota</taxon>
        <taxon>Viridiplantae</taxon>
        <taxon>Streptophyta</taxon>
        <taxon>Embryophyta</taxon>
        <taxon>Tracheophyta</taxon>
        <taxon>Spermatophyta</taxon>
        <taxon>Magnoliopsida</taxon>
        <taxon>eudicotyledons</taxon>
        <taxon>Gunneridae</taxon>
        <taxon>Pentapetalae</taxon>
        <taxon>rosids</taxon>
        <taxon>fabids</taxon>
        <taxon>Fabales</taxon>
        <taxon>Fabaceae</taxon>
        <taxon>Papilionoideae</taxon>
        <taxon>50 kb inversion clade</taxon>
        <taxon>NPAAA clade</taxon>
        <taxon>Hologalegina</taxon>
        <taxon>IRL clade</taxon>
        <taxon>Trifolieae</taxon>
        <taxon>Trifolium</taxon>
    </lineage>
</organism>
<reference evidence="1 2" key="1">
    <citation type="journal article" date="2018" name="Front. Plant Sci.">
        <title>Red Clover (Trifolium pratense) and Zigzag Clover (T. medium) - A Picture of Genomic Similarities and Differences.</title>
        <authorList>
            <person name="Dluhosova J."/>
            <person name="Istvanek J."/>
            <person name="Nedelnik J."/>
            <person name="Repkova J."/>
        </authorList>
    </citation>
    <scope>NUCLEOTIDE SEQUENCE [LARGE SCALE GENOMIC DNA]</scope>
    <source>
        <strain evidence="2">cv. 10/8</strain>
        <tissue evidence="1">Leaf</tissue>
    </source>
</reference>
<comment type="caution">
    <text evidence="1">The sequence shown here is derived from an EMBL/GenBank/DDBJ whole genome shotgun (WGS) entry which is preliminary data.</text>
</comment>
<feature type="non-terminal residue" evidence="1">
    <location>
        <position position="41"/>
    </location>
</feature>
<sequence length="41" mass="4776">MRQLWIGIMVTRLRETVLRSSVKLRRGIMGYKAWLDVVGSV</sequence>
<evidence type="ECO:0000313" key="1">
    <source>
        <dbReference type="EMBL" id="MCI65837.1"/>
    </source>
</evidence>
<protein>
    <submittedName>
        <fullName evidence="1">Uncharacterized protein</fullName>
    </submittedName>
</protein>
<dbReference type="AlphaFoldDB" id="A0A392TZ62"/>
<keyword evidence="2" id="KW-1185">Reference proteome</keyword>
<name>A0A392TZ62_9FABA</name>
<accession>A0A392TZ62</accession>
<proteinExistence type="predicted"/>